<dbReference type="InterPro" id="IPR038989">
    <property type="entry name" value="UbiJ"/>
</dbReference>
<evidence type="ECO:0000259" key="3">
    <source>
        <dbReference type="Pfam" id="PF02036"/>
    </source>
</evidence>
<sequence length="200" mass="22846">MLTTVLLEEIINRLLRLDPATLARVAELQDKVIRLRTAGDHPFEIIVLPDESGLRLRRQHDREPDVTLIGDIPVILRFAMRRVLPDVVAAGEVQISGDIDLGQRFQRLLEKIDIDWEEQSARVLGDVPARQLGNALRDLSGWSRQALHALKQDVGEYLQEESRLLPVRSRAGAFRRSVETLERDLVSLEKRLARLRETAR</sequence>
<feature type="domain" description="SCP2" evidence="3">
    <location>
        <begin position="11"/>
        <end position="110"/>
    </location>
</feature>
<comment type="pathway">
    <text evidence="1">Cofactor biosynthesis; ubiquinone biosynthesis.</text>
</comment>
<evidence type="ECO:0000256" key="2">
    <source>
        <dbReference type="SAM" id="Coils"/>
    </source>
</evidence>
<comment type="similarity">
    <text evidence="1">Belongs to the UbiJ family.</text>
</comment>
<evidence type="ECO:0000256" key="1">
    <source>
        <dbReference type="HAMAP-Rule" id="MF_02215"/>
    </source>
</evidence>
<dbReference type="InterPro" id="IPR003033">
    <property type="entry name" value="SCP2_sterol-bd_dom"/>
</dbReference>
<reference evidence="4 5" key="1">
    <citation type="journal article" date="2016" name="Nat. Commun.">
        <title>Thousands of microbial genomes shed light on interconnected biogeochemical processes in an aquifer system.</title>
        <authorList>
            <person name="Anantharaman K."/>
            <person name="Brown C.T."/>
            <person name="Hug L.A."/>
            <person name="Sharon I."/>
            <person name="Castelle C.J."/>
            <person name="Probst A.J."/>
            <person name="Thomas B.C."/>
            <person name="Singh A."/>
            <person name="Wilkins M.J."/>
            <person name="Karaoz U."/>
            <person name="Brodie E.L."/>
            <person name="Williams K.H."/>
            <person name="Hubbard S.S."/>
            <person name="Banfield J.F."/>
        </authorList>
    </citation>
    <scope>NUCLEOTIDE SEQUENCE [LARGE SCALE GENOMIC DNA]</scope>
</reference>
<dbReference type="STRING" id="1817768.A3A87_01595"/>
<protein>
    <recommendedName>
        <fullName evidence="1">Ubiquinone biosynthesis accessory factor UbiJ</fullName>
    </recommendedName>
</protein>
<comment type="subcellular location">
    <subcellularLocation>
        <location evidence="1">Cytoplasm</location>
    </subcellularLocation>
</comment>
<dbReference type="GO" id="GO:0005737">
    <property type="term" value="C:cytoplasm"/>
    <property type="evidence" value="ECO:0007669"/>
    <property type="project" value="UniProtKB-SubCell"/>
</dbReference>
<organism evidence="4 5">
    <name type="scientific">Candidatus Muproteobacteria bacterium RIFCSPLOWO2_01_FULL_60_18</name>
    <dbReference type="NCBI Taxonomy" id="1817768"/>
    <lineage>
        <taxon>Bacteria</taxon>
        <taxon>Pseudomonadati</taxon>
        <taxon>Pseudomonadota</taxon>
        <taxon>Candidatus Muproteobacteria</taxon>
    </lineage>
</organism>
<dbReference type="GO" id="GO:0006744">
    <property type="term" value="P:ubiquinone biosynthetic process"/>
    <property type="evidence" value="ECO:0007669"/>
    <property type="project" value="UniProtKB-UniRule"/>
</dbReference>
<dbReference type="EMBL" id="MFTC01000031">
    <property type="protein sequence ID" value="OGI51857.1"/>
    <property type="molecule type" value="Genomic_DNA"/>
</dbReference>
<accession>A0A1F6U3C9</accession>
<dbReference type="SUPFAM" id="SSF55718">
    <property type="entry name" value="SCP-like"/>
    <property type="match status" value="1"/>
</dbReference>
<dbReference type="UniPathway" id="UPA00232"/>
<dbReference type="InterPro" id="IPR036527">
    <property type="entry name" value="SCP2_sterol-bd_dom_sf"/>
</dbReference>
<proteinExistence type="inferred from homology"/>
<dbReference type="Pfam" id="PF02036">
    <property type="entry name" value="SCP2"/>
    <property type="match status" value="1"/>
</dbReference>
<keyword evidence="1" id="KW-0831">Ubiquinone biosynthesis</keyword>
<comment type="caution">
    <text evidence="4">The sequence shown here is derived from an EMBL/GenBank/DDBJ whole genome shotgun (WGS) entry which is preliminary data.</text>
</comment>
<dbReference type="HAMAP" id="MF_02215">
    <property type="entry name" value="UbiJ"/>
    <property type="match status" value="1"/>
</dbReference>
<dbReference type="PANTHER" id="PTHR38693:SF1">
    <property type="entry name" value="UBIQUINONE BIOSYNTHESIS ACCESSORY FACTOR UBIJ"/>
    <property type="match status" value="1"/>
</dbReference>
<evidence type="ECO:0000313" key="4">
    <source>
        <dbReference type="EMBL" id="OGI51857.1"/>
    </source>
</evidence>
<comment type="function">
    <text evidence="1">Required for ubiquinone (coenzyme Q) biosynthesis. Binds hydrophobic ubiquinone biosynthetic intermediates via its SCP2 domain and is essential for the stability of the Ubi complex. May constitute a docking platform where Ubi enzymes assemble and access their SCP2-bound polyprenyl substrates.</text>
</comment>
<dbReference type="AlphaFoldDB" id="A0A1F6U3C9"/>
<keyword evidence="1" id="KW-0963">Cytoplasm</keyword>
<keyword evidence="2" id="KW-0175">Coiled coil</keyword>
<gene>
    <name evidence="1" type="primary">ubiJ</name>
    <name evidence="4" type="ORF">A3A87_01595</name>
</gene>
<feature type="coiled-coil region" evidence="2">
    <location>
        <begin position="171"/>
        <end position="198"/>
    </location>
</feature>
<evidence type="ECO:0000313" key="5">
    <source>
        <dbReference type="Proteomes" id="UP000179037"/>
    </source>
</evidence>
<dbReference type="PANTHER" id="PTHR38693">
    <property type="entry name" value="UBIQUINONE BIOSYNTHESIS PROTEIN UBIJ"/>
    <property type="match status" value="1"/>
</dbReference>
<dbReference type="Proteomes" id="UP000179037">
    <property type="component" value="Unassembled WGS sequence"/>
</dbReference>
<name>A0A1F6U3C9_9PROT</name>